<keyword evidence="3 4" id="KW-0378">Hydrolase</keyword>
<evidence type="ECO:0000313" key="5">
    <source>
        <dbReference type="Proteomes" id="UP001269375"/>
    </source>
</evidence>
<dbReference type="NCBIfam" id="TIGR00010">
    <property type="entry name" value="YchF/TatD family DNA exonuclease"/>
    <property type="match status" value="1"/>
</dbReference>
<evidence type="ECO:0000313" key="4">
    <source>
        <dbReference type="EMBL" id="MDR5895839.1"/>
    </source>
</evidence>
<dbReference type="GO" id="GO:0016787">
    <property type="term" value="F:hydrolase activity"/>
    <property type="evidence" value="ECO:0007669"/>
    <property type="project" value="UniProtKB-KW"/>
</dbReference>
<evidence type="ECO:0000256" key="3">
    <source>
        <dbReference type="ARBA" id="ARBA00022801"/>
    </source>
</evidence>
<organism evidence="4 5">
    <name type="scientific">Larsenimonas suaedae</name>
    <dbReference type="NCBI Taxonomy" id="1851019"/>
    <lineage>
        <taxon>Bacteria</taxon>
        <taxon>Pseudomonadati</taxon>
        <taxon>Pseudomonadota</taxon>
        <taxon>Gammaproteobacteria</taxon>
        <taxon>Oceanospirillales</taxon>
        <taxon>Halomonadaceae</taxon>
        <taxon>Larsenimonas</taxon>
    </lineage>
</organism>
<reference evidence="4 5" key="1">
    <citation type="submission" date="2023-04" db="EMBL/GenBank/DDBJ databases">
        <title>A long-awaited taxogenomic arrangement of the family Halomonadaceae.</title>
        <authorList>
            <person name="De La Haba R."/>
            <person name="Chuvochina M."/>
            <person name="Wittouck S."/>
            <person name="Arahal D.R."/>
            <person name="Sanchez-Porro C."/>
            <person name="Hugenholtz P."/>
            <person name="Ventosa A."/>
        </authorList>
    </citation>
    <scope>NUCLEOTIDE SEQUENCE [LARGE SCALE GENOMIC DNA]</scope>
    <source>
        <strain evidence="4 5">DSM 22428</strain>
    </source>
</reference>
<keyword evidence="5" id="KW-1185">Reference proteome</keyword>
<dbReference type="Gene3D" id="3.20.20.140">
    <property type="entry name" value="Metal-dependent hydrolases"/>
    <property type="match status" value="1"/>
</dbReference>
<evidence type="ECO:0000256" key="2">
    <source>
        <dbReference type="ARBA" id="ARBA00022723"/>
    </source>
</evidence>
<dbReference type="InterPro" id="IPR001130">
    <property type="entry name" value="TatD-like"/>
</dbReference>
<comment type="caution">
    <text evidence="4">The sequence shown here is derived from an EMBL/GenBank/DDBJ whole genome shotgun (WGS) entry which is preliminary data.</text>
</comment>
<dbReference type="PROSITE" id="PS01137">
    <property type="entry name" value="TATD_1"/>
    <property type="match status" value="1"/>
</dbReference>
<dbReference type="EC" id="3.1.-.-" evidence="4"/>
<gene>
    <name evidence="4" type="ORF">QC825_07115</name>
</gene>
<sequence length="291" mass="32315">MTSQANPIPMIDSHCHLDMLGLADNDDGIDALLTRARADGVSQFLAIITDPDDAQKTIDISRAHDDVIYALGVHPLKSRETELERQALIDAIDAFEPVAVGEIGLDFVEHRGQPPRVPIDVQRERFACHLQVARESELPVIIHTRGAKEETLELLERYIDPAVGGVLHCFTDDLDMARRAIAMGFYISLSGIVTFNQAENVRELARVLPLDRLLIETDSPYLAPVPYRGKTNEPAYVVEVARTIADVRGISLDEVAMQTTANFYHLFKRAAPKMPQRIQSQLGQLNAAFRG</sequence>
<dbReference type="InterPro" id="IPR032466">
    <property type="entry name" value="Metal_Hydrolase"/>
</dbReference>
<protein>
    <submittedName>
        <fullName evidence="4">TatD family hydrolase</fullName>
        <ecNumber evidence="4">3.1.-.-</ecNumber>
    </submittedName>
</protein>
<evidence type="ECO:0000256" key="1">
    <source>
        <dbReference type="ARBA" id="ARBA00009275"/>
    </source>
</evidence>
<dbReference type="CDD" id="cd01310">
    <property type="entry name" value="TatD_DNAse"/>
    <property type="match status" value="1"/>
</dbReference>
<dbReference type="SUPFAM" id="SSF51556">
    <property type="entry name" value="Metallo-dependent hydrolases"/>
    <property type="match status" value="1"/>
</dbReference>
<dbReference type="PROSITE" id="PS01090">
    <property type="entry name" value="TATD_2"/>
    <property type="match status" value="1"/>
</dbReference>
<dbReference type="InterPro" id="IPR015991">
    <property type="entry name" value="TatD/YcfH-like"/>
</dbReference>
<dbReference type="RefSeq" id="WP_251589707.1">
    <property type="nucleotide sequence ID" value="NZ_JAMLJI010000001.1"/>
</dbReference>
<dbReference type="PANTHER" id="PTHR46124">
    <property type="entry name" value="D-AMINOACYL-TRNA DEACYLASE"/>
    <property type="match status" value="1"/>
</dbReference>
<dbReference type="Proteomes" id="UP001269375">
    <property type="component" value="Unassembled WGS sequence"/>
</dbReference>
<comment type="similarity">
    <text evidence="1">Belongs to the metallo-dependent hydrolases superfamily. TatD-type hydrolase family.</text>
</comment>
<dbReference type="InterPro" id="IPR018228">
    <property type="entry name" value="DNase_TatD-rel_CS"/>
</dbReference>
<proteinExistence type="inferred from homology"/>
<dbReference type="EMBL" id="JARWAO010000003">
    <property type="protein sequence ID" value="MDR5895839.1"/>
    <property type="molecule type" value="Genomic_DNA"/>
</dbReference>
<dbReference type="PANTHER" id="PTHR46124:SF2">
    <property type="entry name" value="D-AMINOACYL-TRNA DEACYLASE"/>
    <property type="match status" value="1"/>
</dbReference>
<accession>A0ABU1GV24</accession>
<dbReference type="PROSITE" id="PS01091">
    <property type="entry name" value="TATD_3"/>
    <property type="match status" value="1"/>
</dbReference>
<keyword evidence="2" id="KW-0479">Metal-binding</keyword>
<dbReference type="Pfam" id="PF01026">
    <property type="entry name" value="TatD_DNase"/>
    <property type="match status" value="1"/>
</dbReference>
<dbReference type="PIRSF" id="PIRSF005902">
    <property type="entry name" value="DNase_TatD"/>
    <property type="match status" value="1"/>
</dbReference>
<name>A0ABU1GV24_9GAMM</name>